<dbReference type="Gene3D" id="3.40.50.10330">
    <property type="entry name" value="Probable inorganic polyphosphate/atp-NAD kinase, domain 1"/>
    <property type="match status" value="1"/>
</dbReference>
<keyword evidence="1" id="KW-0418">Kinase</keyword>
<dbReference type="InterPro" id="IPR016064">
    <property type="entry name" value="NAD/diacylglycerol_kinase_sf"/>
</dbReference>
<dbReference type="GO" id="GO:0016020">
    <property type="term" value="C:membrane"/>
    <property type="evidence" value="ECO:0007669"/>
    <property type="project" value="TreeGrafter"/>
</dbReference>
<dbReference type="PANTHER" id="PTHR12358:SF108">
    <property type="entry name" value="DAGKC DOMAIN-CONTAINING PROTEIN"/>
    <property type="match status" value="1"/>
</dbReference>
<dbReference type="InterPro" id="IPR017438">
    <property type="entry name" value="ATP-NAD_kinase_N"/>
</dbReference>
<name>A0A5N6FE49_PETAA</name>
<dbReference type="GO" id="GO:0005737">
    <property type="term" value="C:cytoplasm"/>
    <property type="evidence" value="ECO:0007669"/>
    <property type="project" value="TreeGrafter"/>
</dbReference>
<reference evidence="1" key="1">
    <citation type="submission" date="2019-04" db="EMBL/GenBank/DDBJ databases">
        <title>Friends and foes A comparative genomics studyof 23 Aspergillus species from section Flavi.</title>
        <authorList>
            <consortium name="DOE Joint Genome Institute"/>
            <person name="Kjaerbolling I."/>
            <person name="Vesth T."/>
            <person name="Frisvad J.C."/>
            <person name="Nybo J.L."/>
            <person name="Theobald S."/>
            <person name="Kildgaard S."/>
            <person name="Isbrandt T."/>
            <person name="Kuo A."/>
            <person name="Sato A."/>
            <person name="Lyhne E.K."/>
            <person name="Kogle M.E."/>
            <person name="Wiebenga A."/>
            <person name="Kun R.S."/>
            <person name="Lubbers R.J."/>
            <person name="Makela M.R."/>
            <person name="Barry K."/>
            <person name="Chovatia M."/>
            <person name="Clum A."/>
            <person name="Daum C."/>
            <person name="Haridas S."/>
            <person name="He G."/>
            <person name="LaButti K."/>
            <person name="Lipzen A."/>
            <person name="Mondo S."/>
            <person name="Riley R."/>
            <person name="Salamov A."/>
            <person name="Simmons B.A."/>
            <person name="Magnuson J.K."/>
            <person name="Henrissat B."/>
            <person name="Mortensen U.H."/>
            <person name="Larsen T.O."/>
            <person name="Devries R.P."/>
            <person name="Grigoriev I.V."/>
            <person name="Machida M."/>
            <person name="Baker S.E."/>
            <person name="Andersen M.R."/>
        </authorList>
    </citation>
    <scope>NUCLEOTIDE SEQUENCE [LARGE SCALE GENOMIC DNA]</scope>
    <source>
        <strain evidence="1">IBT 14317</strain>
    </source>
</reference>
<proteinExistence type="predicted"/>
<dbReference type="OrthoDB" id="3853857at2759"/>
<evidence type="ECO:0000313" key="1">
    <source>
        <dbReference type="EMBL" id="KAE8387342.1"/>
    </source>
</evidence>
<gene>
    <name evidence="1" type="ORF">BDV23DRAFT_161242</name>
</gene>
<dbReference type="PROSITE" id="PS50146">
    <property type="entry name" value="DAGK"/>
    <property type="match status" value="1"/>
</dbReference>
<protein>
    <submittedName>
        <fullName evidence="1">ATP-NAD kinase-like domain-containing protein</fullName>
    </submittedName>
</protein>
<accession>A0A5N6FE49</accession>
<dbReference type="GO" id="GO:0046512">
    <property type="term" value="P:sphingosine biosynthetic process"/>
    <property type="evidence" value="ECO:0007669"/>
    <property type="project" value="TreeGrafter"/>
</dbReference>
<dbReference type="InterPro" id="IPR050187">
    <property type="entry name" value="Lipid_Phosphate_FormReg"/>
</dbReference>
<dbReference type="Pfam" id="PF00781">
    <property type="entry name" value="DAGK_cat"/>
    <property type="match status" value="1"/>
</dbReference>
<accession>A0A5N7BZR6</accession>
<dbReference type="AlphaFoldDB" id="A0A5N6FE49"/>
<dbReference type="Gene3D" id="2.60.200.40">
    <property type="match status" value="1"/>
</dbReference>
<dbReference type="GO" id="GO:0001727">
    <property type="term" value="F:lipid kinase activity"/>
    <property type="evidence" value="ECO:0007669"/>
    <property type="project" value="TreeGrafter"/>
</dbReference>
<dbReference type="SUPFAM" id="SSF111331">
    <property type="entry name" value="NAD kinase/diacylglycerol kinase-like"/>
    <property type="match status" value="1"/>
</dbReference>
<organism evidence="1">
    <name type="scientific">Petromyces alliaceus</name>
    <name type="common">Aspergillus alliaceus</name>
    <dbReference type="NCBI Taxonomy" id="209559"/>
    <lineage>
        <taxon>Eukaryota</taxon>
        <taxon>Fungi</taxon>
        <taxon>Dikarya</taxon>
        <taxon>Ascomycota</taxon>
        <taxon>Pezizomycotina</taxon>
        <taxon>Eurotiomycetes</taxon>
        <taxon>Eurotiomycetidae</taxon>
        <taxon>Eurotiales</taxon>
        <taxon>Aspergillaceae</taxon>
        <taxon>Aspergillus</taxon>
        <taxon>Aspergillus subgen. Circumdati</taxon>
    </lineage>
</organism>
<dbReference type="InterPro" id="IPR001206">
    <property type="entry name" value="Diacylglycerol_kinase_cat_dom"/>
</dbReference>
<keyword evidence="1" id="KW-0808">Transferase</keyword>
<sequence length="468" mass="51349">MTLAQTPMAQSSDPGCFSADLFENFIRCHNEEKEIAIAIDDIVCVVSETMALWDGYKLLFLQKTFGDVSTEGCTSLESIRLNSLPTTLSSRYLCTELPHHLHSHQSEVLIVVSTASGTGTAKTFYENILQPFLSHLGLCDCEVHETRSSLTIIELCKSQIIPRAEAGTHQTIILISGDGGLVDIIDTLYSAPRHSITRPNIVLIPAGTGNAMASSLGLTSHPTAGLKELLQGKPRPLPTFVAKFSPGAHYVTEEGRARVPTGASPTTRYEALRIHGAVVASWGIHAALVADSDTLEYRRFGANRFKMAAQELLFPPSGAESHRYAGTISLTRRDCQSNGEYVETMESKEHMYVLATMVQSLERGFVISPESVPLDGCLRVVHFGPVPSEKAMQLMASAYQGGQHVREEGVFYSEIEGLKINFEEADERWRRVCIDGRVVVVETDGWMEVHKEPECLLNIVTSIGSQHC</sequence>
<dbReference type="PANTHER" id="PTHR12358">
    <property type="entry name" value="SPHINGOSINE KINASE"/>
    <property type="match status" value="1"/>
</dbReference>
<dbReference type="OMA" id="YGFHASI"/>
<dbReference type="EMBL" id="ML735294">
    <property type="protein sequence ID" value="KAE8387342.1"/>
    <property type="molecule type" value="Genomic_DNA"/>
</dbReference>
<dbReference type="Proteomes" id="UP000326877">
    <property type="component" value="Unassembled WGS sequence"/>
</dbReference>